<evidence type="ECO:0000256" key="1">
    <source>
        <dbReference type="SAM" id="Phobius"/>
    </source>
</evidence>
<protein>
    <recommendedName>
        <fullName evidence="4">DUF1189 domain-containing protein</fullName>
    </recommendedName>
</protein>
<keyword evidence="1" id="KW-0472">Membrane</keyword>
<dbReference type="Proteomes" id="UP000036045">
    <property type="component" value="Unassembled WGS sequence"/>
</dbReference>
<dbReference type="EMBL" id="LDPH01000004">
    <property type="protein sequence ID" value="KLV27291.1"/>
    <property type="molecule type" value="Genomic_DNA"/>
</dbReference>
<feature type="transmembrane region" description="Helical" evidence="1">
    <location>
        <begin position="234"/>
        <end position="251"/>
    </location>
</feature>
<dbReference type="PATRIC" id="fig|1397.4.peg.4128"/>
<dbReference type="GeneID" id="56350428"/>
<feature type="transmembrane region" description="Helical" evidence="1">
    <location>
        <begin position="207"/>
        <end position="228"/>
    </location>
</feature>
<dbReference type="Pfam" id="PF06691">
    <property type="entry name" value="DUF1189"/>
    <property type="match status" value="1"/>
</dbReference>
<dbReference type="InterPro" id="IPR009574">
    <property type="entry name" value="DUF1189"/>
</dbReference>
<feature type="transmembrane region" description="Helical" evidence="1">
    <location>
        <begin position="156"/>
        <end position="172"/>
    </location>
</feature>
<dbReference type="RefSeq" id="WP_047941272.1">
    <property type="nucleotide sequence ID" value="NZ_CP053989.1"/>
</dbReference>
<evidence type="ECO:0000313" key="2">
    <source>
        <dbReference type="EMBL" id="KLV27291.1"/>
    </source>
</evidence>
<keyword evidence="3" id="KW-1185">Reference proteome</keyword>
<sequence length="259" mass="29484">MNIFKQFYRSLYSPKDIASFRFQGIGKTIIYLLLLTIIASLPNLYYLNKGINEAIHTFSVTMEDEVPSFTISDNILHTDNDEEPTIIEKPDLTIIVDSSGTYDHAKVSSYGNTVALLKNEFVIVTSGQAQTFAYSSFGNFTMTSEELIDFIQGMDSLSYVFIIILVVIYILFMLLYKALQTLVLSMFGSFFARIFGKRLTYAQCWKITVYSITIPVIFFAIMDCLQTVVPNGYLLNWFISLFLVCLAIKEIQTEKPLQP</sequence>
<organism evidence="2 3">
    <name type="scientific">Niallia circulans</name>
    <name type="common">Bacillus circulans</name>
    <dbReference type="NCBI Taxonomy" id="1397"/>
    <lineage>
        <taxon>Bacteria</taxon>
        <taxon>Bacillati</taxon>
        <taxon>Bacillota</taxon>
        <taxon>Bacilli</taxon>
        <taxon>Bacillales</taxon>
        <taxon>Bacillaceae</taxon>
        <taxon>Niallia</taxon>
    </lineage>
</organism>
<accession>A0A0J1IMS9</accession>
<reference evidence="2 3" key="1">
    <citation type="submission" date="2015-05" db="EMBL/GenBank/DDBJ databases">
        <title>Whole genome sequence and identification of bacterial endophytes from Costus igneus.</title>
        <authorList>
            <person name="Lee Y.P."/>
            <person name="Gan H.M."/>
            <person name="Eng W."/>
            <person name="Wheatley M.S."/>
            <person name="Caraballo A."/>
            <person name="Polter S."/>
            <person name="Savka M.A."/>
            <person name="Hudson A.O."/>
        </authorList>
    </citation>
    <scope>NUCLEOTIDE SEQUENCE [LARGE SCALE GENOMIC DNA]</scope>
    <source>
        <strain evidence="2 3">RIT379</strain>
    </source>
</reference>
<keyword evidence="1" id="KW-0812">Transmembrane</keyword>
<proteinExistence type="predicted"/>
<evidence type="ECO:0000313" key="3">
    <source>
        <dbReference type="Proteomes" id="UP000036045"/>
    </source>
</evidence>
<name>A0A0J1IMS9_NIACI</name>
<dbReference type="OrthoDB" id="1903376at2"/>
<keyword evidence="1" id="KW-1133">Transmembrane helix</keyword>
<gene>
    <name evidence="2" type="ORF">ABW02_07200</name>
</gene>
<comment type="caution">
    <text evidence="2">The sequence shown here is derived from an EMBL/GenBank/DDBJ whole genome shotgun (WGS) entry which is preliminary data.</text>
</comment>
<feature type="transmembrane region" description="Helical" evidence="1">
    <location>
        <begin position="29"/>
        <end position="47"/>
    </location>
</feature>
<evidence type="ECO:0008006" key="4">
    <source>
        <dbReference type="Google" id="ProtNLM"/>
    </source>
</evidence>
<dbReference type="AlphaFoldDB" id="A0A0J1IMS9"/>